<dbReference type="InterPro" id="IPR045886">
    <property type="entry name" value="ThiF/MoeB/HesA"/>
</dbReference>
<dbReference type="InterPro" id="IPR030667">
    <property type="entry name" value="APP-BP1"/>
</dbReference>
<dbReference type="Pfam" id="PF00899">
    <property type="entry name" value="ThiF"/>
    <property type="match status" value="1"/>
</dbReference>
<dbReference type="GO" id="GO:0019781">
    <property type="term" value="F:NEDD8 activating enzyme activity"/>
    <property type="evidence" value="ECO:0007669"/>
    <property type="project" value="UniProtKB-UniRule"/>
</dbReference>
<protein>
    <recommendedName>
        <fullName evidence="3 5">NEDD8-activating enzyme E1 regulatory subunit</fullName>
    </recommendedName>
</protein>
<dbReference type="FunFam" id="3.40.50.720:FF:000263">
    <property type="entry name" value="NEDD8-activating enzyme E1 regulatory subunit"/>
    <property type="match status" value="1"/>
</dbReference>
<evidence type="ECO:0000313" key="7">
    <source>
        <dbReference type="EMBL" id="JAC34603.1"/>
    </source>
</evidence>
<dbReference type="EMBL" id="GBBM01000815">
    <property type="protein sequence ID" value="JAC34603.1"/>
    <property type="molecule type" value="mRNA"/>
</dbReference>
<proteinExistence type="evidence at transcript level"/>
<comment type="similarity">
    <text evidence="2 5">Belongs to the ubiquitin-activating E1 family. ULA1 subfamily.</text>
</comment>
<name>A0A023GN81_AMBTT</name>
<dbReference type="InterPro" id="IPR000594">
    <property type="entry name" value="ThiF_NAD_FAD-bd"/>
</dbReference>
<dbReference type="CDD" id="cd01493">
    <property type="entry name" value="APPBP1_RUB"/>
    <property type="match status" value="1"/>
</dbReference>
<dbReference type="PIRSF" id="PIRSF039099">
    <property type="entry name" value="APP-BP1"/>
    <property type="match status" value="1"/>
</dbReference>
<evidence type="ECO:0000256" key="4">
    <source>
        <dbReference type="ARBA" id="ARBA00022786"/>
    </source>
</evidence>
<organism evidence="7">
    <name type="scientific">Amblyomma triste</name>
    <name type="common">Neotropical tick</name>
    <dbReference type="NCBI Taxonomy" id="251400"/>
    <lineage>
        <taxon>Eukaryota</taxon>
        <taxon>Metazoa</taxon>
        <taxon>Ecdysozoa</taxon>
        <taxon>Arthropoda</taxon>
        <taxon>Chelicerata</taxon>
        <taxon>Arachnida</taxon>
        <taxon>Acari</taxon>
        <taxon>Parasitiformes</taxon>
        <taxon>Ixodida</taxon>
        <taxon>Ixodoidea</taxon>
        <taxon>Ixodidae</taxon>
        <taxon>Amblyomminae</taxon>
        <taxon>Amblyomma</taxon>
    </lineage>
</organism>
<evidence type="ECO:0000259" key="6">
    <source>
        <dbReference type="Pfam" id="PF00899"/>
    </source>
</evidence>
<dbReference type="GO" id="GO:0005737">
    <property type="term" value="C:cytoplasm"/>
    <property type="evidence" value="ECO:0007669"/>
    <property type="project" value="TreeGrafter"/>
</dbReference>
<dbReference type="PANTHER" id="PTHR10953">
    <property type="entry name" value="UBIQUITIN-ACTIVATING ENZYME E1"/>
    <property type="match status" value="1"/>
</dbReference>
<dbReference type="GO" id="GO:0045116">
    <property type="term" value="P:protein neddylation"/>
    <property type="evidence" value="ECO:0007669"/>
    <property type="project" value="UniProtKB-UniRule"/>
</dbReference>
<dbReference type="PANTHER" id="PTHR10953:SF29">
    <property type="entry name" value="NEDD8-ACTIVATING ENZYME E1 REGULATORY SUBUNIT"/>
    <property type="match status" value="1"/>
</dbReference>
<dbReference type="Gene3D" id="3.40.50.720">
    <property type="entry name" value="NAD(P)-binding Rossmann-like Domain"/>
    <property type="match status" value="2"/>
</dbReference>
<feature type="domain" description="THIF-type NAD/FAD binding fold" evidence="6">
    <location>
        <begin position="14"/>
        <end position="529"/>
    </location>
</feature>
<accession>A0A023GN81</accession>
<evidence type="ECO:0000256" key="3">
    <source>
        <dbReference type="ARBA" id="ARBA00015407"/>
    </source>
</evidence>
<dbReference type="FunFam" id="3.40.50.720:FF:000187">
    <property type="entry name" value="NEDD8-activating enzyme E1 regulatory subunit"/>
    <property type="match status" value="1"/>
</dbReference>
<dbReference type="AlphaFoldDB" id="A0A023GN81"/>
<dbReference type="UniPathway" id="UPA00885"/>
<sequence>MKSQAAESEKSKKYDRQIRLWGEHGQAALESAHVCLINATATGTEALKSIILPGVGAFTIVDGNTVTGEDVGSNFFLDSASIGKPRAQAATLLLMELNPDVQGDFVEETPENLLEHNPGYFSNFTVVIATALQEKTLLTLAAKLWDAGVPLVVCRSYGFIGYIRLQVGEHPVMETHPDNVLDDLRLDRPFPALRAFVDSINMETLTDKEHSHTPYVVILLKALDEWQQQNGSQTLPKNSREKDALKDLISKKVRVKENRASEPEENFEEAVKAVNRSLNATVVPREVKELFEDEACRTITAESKPFWVMMRALKDFVENEGDGALPVRGTLPDMTSDTDRYVKLLNLYRAEAEKDVQAVYRRVQQLLNTIGKPEDFITEADVKLLCKNAHAVRLVRGRSLAAEYDAKEAQVHTILTSLDSPDSEIIFYVLFRAVDRFYNQYNCYPGYFDDQLETDISKLKASLGQVLQEWGSGPVARDDYVHEMCRYGAAELHAVAAFVGACAAHEVIKLATGQYVPLSNTFIYNAMTAASETFLL</sequence>
<evidence type="ECO:0000256" key="1">
    <source>
        <dbReference type="ARBA" id="ARBA00005032"/>
    </source>
</evidence>
<reference evidence="7" key="1">
    <citation type="submission" date="2014-03" db="EMBL/GenBank/DDBJ databases">
        <title>The sialotranscriptome of Amblyomma triste, Amblyomma parvum and Amblyomma cajennense ticks, uncovered by 454-based RNA-seq.</title>
        <authorList>
            <person name="Garcia G.R."/>
            <person name="Gardinassi L.G."/>
            <person name="Ribeiro J.M."/>
            <person name="Anatriello E."/>
            <person name="Ferreira B.R."/>
            <person name="Moreira H.N."/>
            <person name="Mafra C."/>
            <person name="Olegario M.M."/>
            <person name="Szabo P.J."/>
            <person name="Miranda-Santos I.K."/>
            <person name="Maruyama S.R."/>
        </authorList>
    </citation>
    <scope>NUCLEOTIDE SEQUENCE</scope>
    <source>
        <strain evidence="7">Mato Grasso do Sul</strain>
        <tissue evidence="7">Salivary glands</tissue>
    </source>
</reference>
<evidence type="ECO:0000256" key="2">
    <source>
        <dbReference type="ARBA" id="ARBA00006868"/>
    </source>
</evidence>
<comment type="pathway">
    <text evidence="1 5">Protein modification; protein neddylation.</text>
</comment>
<evidence type="ECO:0000256" key="5">
    <source>
        <dbReference type="PIRNR" id="PIRNR039099"/>
    </source>
</evidence>
<dbReference type="SUPFAM" id="SSF69572">
    <property type="entry name" value="Activating enzymes of the ubiquitin-like proteins"/>
    <property type="match status" value="1"/>
</dbReference>
<keyword evidence="4 5" id="KW-0833">Ubl conjugation pathway</keyword>
<dbReference type="InterPro" id="IPR035985">
    <property type="entry name" value="Ubiquitin-activating_enz"/>
</dbReference>